<evidence type="ECO:0000256" key="4">
    <source>
        <dbReference type="ARBA" id="ARBA00022475"/>
    </source>
</evidence>
<dbReference type="Pfam" id="PF00528">
    <property type="entry name" value="BPD_transp_1"/>
    <property type="match status" value="1"/>
</dbReference>
<feature type="transmembrane region" description="Helical" evidence="8">
    <location>
        <begin position="64"/>
        <end position="87"/>
    </location>
</feature>
<comment type="similarity">
    <text evidence="2">Belongs to the binding-protein-dependent transport system permease family. CysTW subfamily.</text>
</comment>
<keyword evidence="3 8" id="KW-0813">Transport</keyword>
<evidence type="ECO:0000313" key="11">
    <source>
        <dbReference type="Proteomes" id="UP000244906"/>
    </source>
</evidence>
<evidence type="ECO:0000256" key="6">
    <source>
        <dbReference type="ARBA" id="ARBA00022989"/>
    </source>
</evidence>
<feature type="transmembrane region" description="Helical" evidence="8">
    <location>
        <begin position="12"/>
        <end position="36"/>
    </location>
</feature>
<feature type="transmembrane region" description="Helical" evidence="8">
    <location>
        <begin position="252"/>
        <end position="272"/>
    </location>
</feature>
<comment type="caution">
    <text evidence="10">The sequence shown here is derived from an EMBL/GenBank/DDBJ whole genome shotgun (WGS) entry which is preliminary data.</text>
</comment>
<sequence>MNTNLGFKHISLASMAIWLSIFALLPALMLLLTSFLSQDNHQFVALPLSLDGYQRLFNPLYLEVFAHSLKMSAITTLFCLILGYPFAQILASMPHKKRNLALFLLILPFWTNSLIRTYAVKAVLATKGILNKSLLTLGIIDTPLRLVYTESAVIIGLIYILLPFMILPLYSVLEKQPQQLLEAARDLGASRWQSFWRITVPLSMPGVIAGCLLVFLPAMGMFYTADLLGGAKNLLVGNLIKNQFLDANNWPFGASISVILTLLMALLMYIYYRTSKAVGNKELQL</sequence>
<evidence type="ECO:0000256" key="7">
    <source>
        <dbReference type="ARBA" id="ARBA00023136"/>
    </source>
</evidence>
<evidence type="ECO:0000256" key="1">
    <source>
        <dbReference type="ARBA" id="ARBA00004651"/>
    </source>
</evidence>
<dbReference type="EMBL" id="QDDL01000017">
    <property type="protein sequence ID" value="PVZ62947.1"/>
    <property type="molecule type" value="Genomic_DNA"/>
</dbReference>
<keyword evidence="4" id="KW-1003">Cell membrane</keyword>
<reference evidence="10 11" key="1">
    <citation type="submission" date="2018-04" db="EMBL/GenBank/DDBJ databases">
        <title>Thalassorhabdus spongiae gen. nov., sp. nov., isolated from a marine sponge in South-West Iceland.</title>
        <authorList>
            <person name="Knobloch S."/>
            <person name="Daussin A."/>
            <person name="Johannsson R."/>
            <person name="Marteinsson V.T."/>
        </authorList>
    </citation>
    <scope>NUCLEOTIDE SEQUENCE [LARGE SCALE GENOMIC DNA]</scope>
    <source>
        <strain evidence="10 11">Hp12</strain>
    </source>
</reference>
<evidence type="ECO:0000313" key="10">
    <source>
        <dbReference type="EMBL" id="PVZ62947.1"/>
    </source>
</evidence>
<feature type="transmembrane region" description="Helical" evidence="8">
    <location>
        <begin position="99"/>
        <end position="119"/>
    </location>
</feature>
<keyword evidence="7 8" id="KW-0472">Membrane</keyword>
<dbReference type="PROSITE" id="PS50928">
    <property type="entry name" value="ABC_TM1"/>
    <property type="match status" value="1"/>
</dbReference>
<dbReference type="NCBIfam" id="NF007044">
    <property type="entry name" value="PRK09497.1"/>
    <property type="match status" value="1"/>
</dbReference>
<dbReference type="InterPro" id="IPR035906">
    <property type="entry name" value="MetI-like_sf"/>
</dbReference>
<dbReference type="GO" id="GO:0055085">
    <property type="term" value="P:transmembrane transport"/>
    <property type="evidence" value="ECO:0007669"/>
    <property type="project" value="InterPro"/>
</dbReference>
<evidence type="ECO:0000256" key="2">
    <source>
        <dbReference type="ARBA" id="ARBA00007069"/>
    </source>
</evidence>
<evidence type="ECO:0000256" key="3">
    <source>
        <dbReference type="ARBA" id="ARBA00022448"/>
    </source>
</evidence>
<feature type="domain" description="ABC transmembrane type-1" evidence="9">
    <location>
        <begin position="65"/>
        <end position="271"/>
    </location>
</feature>
<dbReference type="PANTHER" id="PTHR42929">
    <property type="entry name" value="INNER MEMBRANE ABC TRANSPORTER PERMEASE PROTEIN YDCU-RELATED-RELATED"/>
    <property type="match status" value="1"/>
</dbReference>
<accession>A0A2V1GMV4</accession>
<name>A0A2V1GMV4_9GAMM</name>
<dbReference type="Gene3D" id="1.10.3720.10">
    <property type="entry name" value="MetI-like"/>
    <property type="match status" value="1"/>
</dbReference>
<organism evidence="10 11">
    <name type="scientific">Pelagibaculum spongiae</name>
    <dbReference type="NCBI Taxonomy" id="2080658"/>
    <lineage>
        <taxon>Bacteria</taxon>
        <taxon>Pseudomonadati</taxon>
        <taxon>Pseudomonadota</taxon>
        <taxon>Gammaproteobacteria</taxon>
        <taxon>Oceanospirillales</taxon>
        <taxon>Pelagibaculum</taxon>
    </lineage>
</organism>
<dbReference type="RefSeq" id="WP_116689184.1">
    <property type="nucleotide sequence ID" value="NZ_CAWNYD010000017.1"/>
</dbReference>
<dbReference type="GO" id="GO:0005886">
    <property type="term" value="C:plasma membrane"/>
    <property type="evidence" value="ECO:0007669"/>
    <property type="project" value="UniProtKB-SubCell"/>
</dbReference>
<dbReference type="Proteomes" id="UP000244906">
    <property type="component" value="Unassembled WGS sequence"/>
</dbReference>
<evidence type="ECO:0000259" key="9">
    <source>
        <dbReference type="PROSITE" id="PS50928"/>
    </source>
</evidence>
<comment type="subcellular location">
    <subcellularLocation>
        <location evidence="1 8">Cell membrane</location>
        <topology evidence="1 8">Multi-pass membrane protein</topology>
    </subcellularLocation>
</comment>
<evidence type="ECO:0000256" key="5">
    <source>
        <dbReference type="ARBA" id="ARBA00022692"/>
    </source>
</evidence>
<gene>
    <name evidence="10" type="ORF">DC094_21505</name>
</gene>
<feature type="transmembrane region" description="Helical" evidence="8">
    <location>
        <begin position="152"/>
        <end position="173"/>
    </location>
</feature>
<dbReference type="PANTHER" id="PTHR42929:SF1">
    <property type="entry name" value="INNER MEMBRANE ABC TRANSPORTER PERMEASE PROTEIN YDCU-RELATED"/>
    <property type="match status" value="1"/>
</dbReference>
<dbReference type="InterPro" id="IPR000515">
    <property type="entry name" value="MetI-like"/>
</dbReference>
<dbReference type="CDD" id="cd06261">
    <property type="entry name" value="TM_PBP2"/>
    <property type="match status" value="1"/>
</dbReference>
<keyword evidence="5 8" id="KW-0812">Transmembrane</keyword>
<dbReference type="SUPFAM" id="SSF161098">
    <property type="entry name" value="MetI-like"/>
    <property type="match status" value="1"/>
</dbReference>
<feature type="transmembrane region" description="Helical" evidence="8">
    <location>
        <begin position="194"/>
        <end position="218"/>
    </location>
</feature>
<keyword evidence="11" id="KW-1185">Reference proteome</keyword>
<dbReference type="AlphaFoldDB" id="A0A2V1GMV4"/>
<proteinExistence type="inferred from homology"/>
<dbReference type="OrthoDB" id="9807047at2"/>
<evidence type="ECO:0000256" key="8">
    <source>
        <dbReference type="RuleBase" id="RU363032"/>
    </source>
</evidence>
<protein>
    <submittedName>
        <fullName evidence="10">Spermidine/putrescine ABC transporter permease PotB</fullName>
    </submittedName>
</protein>
<keyword evidence="6 8" id="KW-1133">Transmembrane helix</keyword>